<dbReference type="AlphaFoldDB" id="A0A941HZ14"/>
<dbReference type="RefSeq" id="WP_211601635.1">
    <property type="nucleotide sequence ID" value="NZ_JAGSNF010000004.1"/>
</dbReference>
<evidence type="ECO:0000256" key="1">
    <source>
        <dbReference type="SAM" id="MobiDB-lite"/>
    </source>
</evidence>
<reference evidence="3" key="1">
    <citation type="submission" date="2021-04" db="EMBL/GenBank/DDBJ databases">
        <title>Phycicoccus avicenniae sp. nov., a novel endophytic actinomycetes isolated from branch of Avicennia mariana.</title>
        <authorList>
            <person name="Tuo L."/>
        </authorList>
    </citation>
    <scope>NUCLEOTIDE SEQUENCE</scope>
    <source>
        <strain evidence="3">BSK3Z-2</strain>
    </source>
</reference>
<feature type="region of interest" description="Disordered" evidence="1">
    <location>
        <begin position="1"/>
        <end position="23"/>
    </location>
</feature>
<protein>
    <submittedName>
        <fullName evidence="3">DUF2945 domain-containing protein</fullName>
    </submittedName>
</protein>
<proteinExistence type="predicted"/>
<feature type="compositionally biased region" description="Basic and acidic residues" evidence="1">
    <location>
        <begin position="1"/>
        <end position="10"/>
    </location>
</feature>
<dbReference type="Proteomes" id="UP000677016">
    <property type="component" value="Unassembled WGS sequence"/>
</dbReference>
<evidence type="ECO:0000313" key="4">
    <source>
        <dbReference type="Proteomes" id="UP000677016"/>
    </source>
</evidence>
<dbReference type="Pfam" id="PF11160">
    <property type="entry name" value="Hva1_TUDOR"/>
    <property type="match status" value="1"/>
</dbReference>
<dbReference type="EMBL" id="JAGSNF010000004">
    <property type="protein sequence ID" value="MBR7742462.1"/>
    <property type="molecule type" value="Genomic_DNA"/>
</dbReference>
<dbReference type="InterPro" id="IPR021331">
    <property type="entry name" value="Hva1_TUDOR"/>
</dbReference>
<feature type="domain" description="Hypervirulence associated protein TUDOR" evidence="2">
    <location>
        <begin position="6"/>
        <end position="64"/>
    </location>
</feature>
<feature type="compositionally biased region" description="Polar residues" evidence="1">
    <location>
        <begin position="11"/>
        <end position="20"/>
    </location>
</feature>
<sequence length="68" mass="7690">MAYSKGDEVSWKTSQGTTHGTVKEKRVKEFQHDGQTFKPEDDDPYYLVESEKTGSVAAHKESALRKKS</sequence>
<organism evidence="3 4">
    <name type="scientific">Phycicoccus avicenniae</name>
    <dbReference type="NCBI Taxonomy" id="2828860"/>
    <lineage>
        <taxon>Bacteria</taxon>
        <taxon>Bacillati</taxon>
        <taxon>Actinomycetota</taxon>
        <taxon>Actinomycetes</taxon>
        <taxon>Micrococcales</taxon>
        <taxon>Intrasporangiaceae</taxon>
        <taxon>Phycicoccus</taxon>
    </lineage>
</organism>
<name>A0A941HZ14_9MICO</name>
<evidence type="ECO:0000313" key="3">
    <source>
        <dbReference type="EMBL" id="MBR7742462.1"/>
    </source>
</evidence>
<dbReference type="Gene3D" id="2.30.30.1060">
    <property type="match status" value="1"/>
</dbReference>
<gene>
    <name evidence="3" type="ORF">KC207_04060</name>
</gene>
<evidence type="ECO:0000259" key="2">
    <source>
        <dbReference type="Pfam" id="PF11160"/>
    </source>
</evidence>
<comment type="caution">
    <text evidence="3">The sequence shown here is derived from an EMBL/GenBank/DDBJ whole genome shotgun (WGS) entry which is preliminary data.</text>
</comment>
<accession>A0A941HZ14</accession>
<keyword evidence="4" id="KW-1185">Reference proteome</keyword>